<reference evidence="1" key="1">
    <citation type="submission" date="2023-10" db="EMBL/GenBank/DDBJ databases">
        <authorList>
            <person name="Chen Y."/>
            <person name="Shah S."/>
            <person name="Dougan E. K."/>
            <person name="Thang M."/>
            <person name="Chan C."/>
        </authorList>
    </citation>
    <scope>NUCLEOTIDE SEQUENCE [LARGE SCALE GENOMIC DNA]</scope>
</reference>
<feature type="non-terminal residue" evidence="1">
    <location>
        <position position="1219"/>
    </location>
</feature>
<evidence type="ECO:0000313" key="2">
    <source>
        <dbReference type="Proteomes" id="UP001189429"/>
    </source>
</evidence>
<keyword evidence="2" id="KW-1185">Reference proteome</keyword>
<comment type="caution">
    <text evidence="1">The sequence shown here is derived from an EMBL/GenBank/DDBJ whole genome shotgun (WGS) entry which is preliminary data.</text>
</comment>
<evidence type="ECO:0008006" key="3">
    <source>
        <dbReference type="Google" id="ProtNLM"/>
    </source>
</evidence>
<name>A0ABN9WP11_9DINO</name>
<evidence type="ECO:0000313" key="1">
    <source>
        <dbReference type="EMBL" id="CAK0888403.1"/>
    </source>
</evidence>
<proteinExistence type="predicted"/>
<sequence>APLMHKMVLWYKWCYTYLRPKPLPTDQLDELLEFSGHLLELSFQSLEMHGVLAENLSNPNATARQVLGLLSLLARFSHFPAEFKDACARVCAEPADADLASLAPSDLVNAFNIHLCAVFDGPAALKYWLTEDETMKSFFQVHTSQKWYQKQDQERTTFLQSDAYLTLKETADAIGVDLRPSDPGEVYNVELVAGDARERLGSRGEPPVALVCVKSREQLRMSSAVASVRRAHPAEMENPEPVARSSTNSLGRLLLETGVFGTASERLRLLIPREDKKPVRWCWLYLFGSLPRSAQGWDTGLVVPTWVSVAFAQVNLAALAESGGAAAGVLRRHDCGLPGLHGGRVQGGEYCKSNPHTAGCGDEADADDGAESQLMGHRTLRRRTEPTETRQQLIASELRERFEAKEDWIPTLGGWPTGPNTYPAETKTVNRSCREVVYQDKCHKMITWAMNKGMREHPEWYPGLNLDSNWTEYQEFIHGRKPDICPEPCWHVENATARLAQDGAAKPLADVMAITGYWRLTMDDADVGRLRTGPGSYLHQMPAVMTLNTPMAIYGDAFGLENMRKARGNSTPELQSAEEVHLTSLPPCSTHGQELRQNNLKYTDTKNAPSISLGCIWDGKMSLIARTADKHPGYKFYAWLDVGMHAYKYEVIKKHGGRPWPDAAKLATLPTDRVSVDRTFECAKCKRGDWDNFCHCIAATSILVPGSMVKEVSDLFYRLMEECFEQAKGKTSAYTCISEQHILTQMHKEKPGLFNFVDKGYGSMAADLVTQMYERDKTTQLSSAMRNTLLVVSAFIRQARPTEDQRALAGLLKQVSDQNIEFKQGLSAVIAAAELQFPNSVDQLRQPTTQVALMSELISIINKYHDEPLELPQSAPTADFAANALPDAHVVSDSAAPVVADAALLGAPTSTRSALTSIQTQSVDQKGLPPDKKDLHSTIAASCRVISGFDVLADERKGSAIAMPVNTEPAIATDSDELMPISIQPQRRPDEFPARRLAGHVRSQGSPRRASLEKRLPFDKKNLHSIIAAACRVISEFDATSKSKASAFARSVNTEPALNHAIVSDGQLSINTQSHYDDLLNSPRDGSQDLVGVPDSFCCASLEDLISTGLCFGDIDGGSTTSDWSRTDMEAHPELFATSDPETSDFPTSDFHTSYKMNIWWYVPVTADGTAEAAQPSRNRCHQFRFMFRGAVQKLRHLQAMGYRPAVIWMTEWNRLTSQ</sequence>
<protein>
    <recommendedName>
        <fullName evidence="3">E3 ubiquitin-protein ligase</fullName>
    </recommendedName>
</protein>
<organism evidence="1 2">
    <name type="scientific">Prorocentrum cordatum</name>
    <dbReference type="NCBI Taxonomy" id="2364126"/>
    <lineage>
        <taxon>Eukaryota</taxon>
        <taxon>Sar</taxon>
        <taxon>Alveolata</taxon>
        <taxon>Dinophyceae</taxon>
        <taxon>Prorocentrales</taxon>
        <taxon>Prorocentraceae</taxon>
        <taxon>Prorocentrum</taxon>
    </lineage>
</organism>
<feature type="non-terminal residue" evidence="1">
    <location>
        <position position="1"/>
    </location>
</feature>
<accession>A0ABN9WP11</accession>
<dbReference type="EMBL" id="CAUYUJ010019069">
    <property type="protein sequence ID" value="CAK0888403.1"/>
    <property type="molecule type" value="Genomic_DNA"/>
</dbReference>
<gene>
    <name evidence="1" type="ORF">PCOR1329_LOCUS69202</name>
</gene>
<dbReference type="Proteomes" id="UP001189429">
    <property type="component" value="Unassembled WGS sequence"/>
</dbReference>